<protein>
    <submittedName>
        <fullName evidence="1">Uncharacterized protein</fullName>
    </submittedName>
</protein>
<gene>
    <name evidence="1" type="ORF">WKI68_31810</name>
</gene>
<dbReference type="Proteomes" id="UP001382904">
    <property type="component" value="Unassembled WGS sequence"/>
</dbReference>
<name>A0ABU8UBW4_9ACTN</name>
<reference evidence="1 2" key="1">
    <citation type="submission" date="2024-03" db="EMBL/GenBank/DDBJ databases">
        <title>Novel Streptomyces species of biotechnological and ecological value are a feature of Machair soil.</title>
        <authorList>
            <person name="Prole J.R."/>
            <person name="Goodfellow M."/>
            <person name="Allenby N."/>
            <person name="Ward A.C."/>
        </authorList>
    </citation>
    <scope>NUCLEOTIDE SEQUENCE [LARGE SCALE GENOMIC DNA]</scope>
    <source>
        <strain evidence="1 2">MS1.HAVA.3</strain>
    </source>
</reference>
<proteinExistence type="predicted"/>
<keyword evidence="2" id="KW-1185">Reference proteome</keyword>
<evidence type="ECO:0000313" key="1">
    <source>
        <dbReference type="EMBL" id="MEJ8644648.1"/>
    </source>
</evidence>
<organism evidence="1 2">
    <name type="scientific">Streptomyces caledonius</name>
    <dbReference type="NCBI Taxonomy" id="3134107"/>
    <lineage>
        <taxon>Bacteria</taxon>
        <taxon>Bacillati</taxon>
        <taxon>Actinomycetota</taxon>
        <taxon>Actinomycetes</taxon>
        <taxon>Kitasatosporales</taxon>
        <taxon>Streptomycetaceae</taxon>
        <taxon>Streptomyces</taxon>
    </lineage>
</organism>
<evidence type="ECO:0000313" key="2">
    <source>
        <dbReference type="Proteomes" id="UP001382904"/>
    </source>
</evidence>
<comment type="caution">
    <text evidence="1">The sequence shown here is derived from an EMBL/GenBank/DDBJ whole genome shotgun (WGS) entry which is preliminary data.</text>
</comment>
<accession>A0ABU8UBW4</accession>
<dbReference type="EMBL" id="JBBKAM010000002">
    <property type="protein sequence ID" value="MEJ8644648.1"/>
    <property type="molecule type" value="Genomic_DNA"/>
</dbReference>
<sequence>MPVLTRDPGGLVAAVWRDLAAFTDGGPRDDVALLLLSLDGPG</sequence>